<evidence type="ECO:0000256" key="1">
    <source>
        <dbReference type="SAM" id="Phobius"/>
    </source>
</evidence>
<keyword evidence="1" id="KW-0812">Transmembrane</keyword>
<accession>A0A128FIJ7</accession>
<dbReference type="AlphaFoldDB" id="A0A128FIJ7"/>
<proteinExistence type="predicted"/>
<feature type="transmembrane region" description="Helical" evidence="1">
    <location>
        <begin position="76"/>
        <end position="96"/>
    </location>
</feature>
<organism evidence="2 3">
    <name type="scientific">Grimontia marina</name>
    <dbReference type="NCBI Taxonomy" id="646534"/>
    <lineage>
        <taxon>Bacteria</taxon>
        <taxon>Pseudomonadati</taxon>
        <taxon>Pseudomonadota</taxon>
        <taxon>Gammaproteobacteria</taxon>
        <taxon>Vibrionales</taxon>
        <taxon>Vibrionaceae</taxon>
        <taxon>Grimontia</taxon>
    </lineage>
</organism>
<sequence length="106" mass="12037">MITNLIRLMAVTLLVLALITFVVTYFDAIDCFGDGFSRLFSSTVVYSPFVLIPILLMTIIIDIYKIDISKSVIHRYLLLWDISAPLVSMILTFSVLKDWVDRSGMV</sequence>
<feature type="transmembrane region" description="Helical" evidence="1">
    <location>
        <begin position="44"/>
        <end position="64"/>
    </location>
</feature>
<keyword evidence="1" id="KW-0472">Membrane</keyword>
<evidence type="ECO:0000313" key="2">
    <source>
        <dbReference type="EMBL" id="CZF86612.1"/>
    </source>
</evidence>
<reference evidence="3" key="1">
    <citation type="submission" date="2016-02" db="EMBL/GenBank/DDBJ databases">
        <authorList>
            <person name="Rodrigo-Torres Lidia"/>
            <person name="Arahal R.David."/>
        </authorList>
    </citation>
    <scope>NUCLEOTIDE SEQUENCE [LARGE SCALE GENOMIC DNA]</scope>
    <source>
        <strain evidence="3">CECT 8713</strain>
    </source>
</reference>
<dbReference type="Proteomes" id="UP000073601">
    <property type="component" value="Unassembled WGS sequence"/>
</dbReference>
<dbReference type="EMBL" id="FIZY01000073">
    <property type="protein sequence ID" value="CZF86612.1"/>
    <property type="molecule type" value="Genomic_DNA"/>
</dbReference>
<gene>
    <name evidence="2" type="ORF">GMA8713_04646</name>
</gene>
<evidence type="ECO:0000313" key="3">
    <source>
        <dbReference type="Proteomes" id="UP000073601"/>
    </source>
</evidence>
<keyword evidence="3" id="KW-1185">Reference proteome</keyword>
<protein>
    <submittedName>
        <fullName evidence="2">Uncharacterized protein</fullName>
    </submittedName>
</protein>
<name>A0A128FIJ7_9GAMM</name>
<keyword evidence="1" id="KW-1133">Transmembrane helix</keyword>